<dbReference type="SUPFAM" id="SSF140376">
    <property type="entry name" value="ChaB-like"/>
    <property type="match status" value="1"/>
</dbReference>
<proteinExistence type="predicted"/>
<dbReference type="HOGENOM" id="CLU_129869_0_0_11"/>
<dbReference type="InterPro" id="IPR011112">
    <property type="entry name" value="Rho-like_N"/>
</dbReference>
<name>F6ER99_HOYSD</name>
<evidence type="ECO:0000256" key="1">
    <source>
        <dbReference type="SAM" id="MobiDB-lite"/>
    </source>
</evidence>
<dbReference type="InterPro" id="IPR009317">
    <property type="entry name" value="ChaB"/>
</dbReference>
<evidence type="ECO:0000313" key="4">
    <source>
        <dbReference type="Proteomes" id="UP000009235"/>
    </source>
</evidence>
<gene>
    <name evidence="3" type="ordered locus">AS9A_3539</name>
</gene>
<dbReference type="InterPro" id="IPR037205">
    <property type="entry name" value="ChaB_sf"/>
</dbReference>
<dbReference type="AlphaFoldDB" id="F6ER99"/>
<dbReference type="EMBL" id="CP002786">
    <property type="protein sequence ID" value="AEF41977.1"/>
    <property type="molecule type" value="Genomic_DNA"/>
</dbReference>
<feature type="compositionally biased region" description="Basic residues" evidence="1">
    <location>
        <begin position="109"/>
        <end position="122"/>
    </location>
</feature>
<dbReference type="eggNOG" id="COG4572">
    <property type="taxonomic scope" value="Bacteria"/>
</dbReference>
<dbReference type="Proteomes" id="UP000009235">
    <property type="component" value="Chromosome"/>
</dbReference>
<feature type="region of interest" description="Disordered" evidence="1">
    <location>
        <begin position="1"/>
        <end position="35"/>
    </location>
</feature>
<protein>
    <submittedName>
        <fullName evidence="3">ChaB family protein</fullName>
    </submittedName>
</protein>
<dbReference type="GO" id="GO:0006353">
    <property type="term" value="P:DNA-templated transcription termination"/>
    <property type="evidence" value="ECO:0007669"/>
    <property type="project" value="InterPro"/>
</dbReference>
<sequence>MQKGEGMPKTKKSGKPKKDELPSTVKRSSKKAQRTFAKAYDAAVDEYDGNEERAHRVAYSALKQKYARVGKKWKRKDKKGPSDSRSEGGSGGKTHEGVDAKATKDKLLKTARRLGIKGRSAMRKPELVEAIKKENKRETDAARRKN</sequence>
<keyword evidence="4" id="KW-1185">Reference proteome</keyword>
<feature type="compositionally biased region" description="Basic and acidic residues" evidence="1">
    <location>
        <begin position="93"/>
        <end position="108"/>
    </location>
</feature>
<accession>F6ER99</accession>
<organism evidence="3 4">
    <name type="scientific">Hoyosella subflava (strain DSM 45089 / JCM 17490 / NBRC 109087 / DQS3-9A1)</name>
    <name type="common">Amycolicicoccus subflavus</name>
    <dbReference type="NCBI Taxonomy" id="443218"/>
    <lineage>
        <taxon>Bacteria</taxon>
        <taxon>Bacillati</taxon>
        <taxon>Actinomycetota</taxon>
        <taxon>Actinomycetes</taxon>
        <taxon>Mycobacteriales</taxon>
        <taxon>Hoyosellaceae</taxon>
        <taxon>Hoyosella</taxon>
    </lineage>
</organism>
<feature type="compositionally biased region" description="Basic residues" evidence="1">
    <location>
        <begin position="65"/>
        <end position="78"/>
    </location>
</feature>
<evidence type="ECO:0000313" key="3">
    <source>
        <dbReference type="EMBL" id="AEF41977.1"/>
    </source>
</evidence>
<dbReference type="STRING" id="443218.AS9A_3539"/>
<reference evidence="3 4" key="1">
    <citation type="journal article" date="2011" name="J. Bacteriol.">
        <title>Complete genome sequence of Amycolicicoccus subflavus DQS3-9A1T, an actinomycete isolated from crude oil-polluted soil.</title>
        <authorList>
            <person name="Cai M."/>
            <person name="Chen W.M."/>
            <person name="Nie Y."/>
            <person name="Chi C.Q."/>
            <person name="Wang Y.N."/>
            <person name="Tang Y.Q."/>
            <person name="Li G.Y."/>
            <person name="Wu X.L."/>
        </authorList>
    </citation>
    <scope>NUCLEOTIDE SEQUENCE [LARGE SCALE GENOMIC DNA]</scope>
    <source>
        <strain evidence="4">DSM 45089 / DQS3-9A1</strain>
    </source>
</reference>
<feature type="region of interest" description="Disordered" evidence="1">
    <location>
        <begin position="63"/>
        <end position="146"/>
    </location>
</feature>
<dbReference type="Gene3D" id="1.10.1740.70">
    <property type="entry name" value="ChaB"/>
    <property type="match status" value="1"/>
</dbReference>
<feature type="domain" description="Rho termination factor-like N-terminal" evidence="2">
    <location>
        <begin position="106"/>
        <end position="135"/>
    </location>
</feature>
<dbReference type="Pfam" id="PF06150">
    <property type="entry name" value="ChaB"/>
    <property type="match status" value="1"/>
</dbReference>
<dbReference type="Pfam" id="PF07498">
    <property type="entry name" value="Rho_N"/>
    <property type="match status" value="1"/>
</dbReference>
<dbReference type="KEGG" id="asd:AS9A_3539"/>
<evidence type="ECO:0000259" key="2">
    <source>
        <dbReference type="Pfam" id="PF07498"/>
    </source>
</evidence>
<feature type="compositionally biased region" description="Basic and acidic residues" evidence="1">
    <location>
        <begin position="123"/>
        <end position="146"/>
    </location>
</feature>